<feature type="region of interest" description="Disordered" evidence="1">
    <location>
        <begin position="400"/>
        <end position="424"/>
    </location>
</feature>
<dbReference type="InterPro" id="IPR040664">
    <property type="entry name" value="AFL_C"/>
</dbReference>
<dbReference type="PROSITE" id="PS51318">
    <property type="entry name" value="TAT"/>
    <property type="match status" value="1"/>
</dbReference>
<reference evidence="4" key="1">
    <citation type="submission" date="2020-12" db="EMBL/GenBank/DDBJ databases">
        <title>Ramlibacter sp. nov., isolated from a freshwater alga, Cryptomonas.</title>
        <authorList>
            <person name="Kim H.M."/>
            <person name="Jeon C.O."/>
        </authorList>
    </citation>
    <scope>NUCLEOTIDE SEQUENCE</scope>
    <source>
        <strain evidence="4">CrO1</strain>
    </source>
</reference>
<organism evidence="4 5">
    <name type="scientific">Ramlibacter algicola</name>
    <dbReference type="NCBI Taxonomy" id="2795217"/>
    <lineage>
        <taxon>Bacteria</taxon>
        <taxon>Pseudomonadati</taxon>
        <taxon>Pseudomonadota</taxon>
        <taxon>Betaproteobacteria</taxon>
        <taxon>Burkholderiales</taxon>
        <taxon>Comamonadaceae</taxon>
        <taxon>Ramlibacter</taxon>
    </lineage>
</organism>
<dbReference type="EMBL" id="JAEDAO010000001">
    <property type="protein sequence ID" value="MBK0394575.1"/>
    <property type="molecule type" value="Genomic_DNA"/>
</dbReference>
<evidence type="ECO:0000313" key="4">
    <source>
        <dbReference type="EMBL" id="MBK0394575.1"/>
    </source>
</evidence>
<feature type="region of interest" description="Disordered" evidence="1">
    <location>
        <begin position="200"/>
        <end position="221"/>
    </location>
</feature>
<dbReference type="InterPro" id="IPR002918">
    <property type="entry name" value="Lipase_EstA/Esterase_EstB"/>
</dbReference>
<gene>
    <name evidence="4" type="ORF">I8E28_18365</name>
</gene>
<dbReference type="Gene3D" id="3.40.50.1820">
    <property type="entry name" value="alpha/beta hydrolase"/>
    <property type="match status" value="1"/>
</dbReference>
<name>A0A934Q3W8_9BURK</name>
<feature type="signal peptide" evidence="2">
    <location>
        <begin position="1"/>
        <end position="21"/>
    </location>
</feature>
<dbReference type="GO" id="GO:0016787">
    <property type="term" value="F:hydrolase activity"/>
    <property type="evidence" value="ECO:0007669"/>
    <property type="project" value="InterPro"/>
</dbReference>
<protein>
    <submittedName>
        <fullName evidence="4">Twin-arginine translocation pathway signal</fullName>
    </submittedName>
</protein>
<accession>A0A934Q3W8</accession>
<dbReference type="RefSeq" id="WP_200789656.1">
    <property type="nucleotide sequence ID" value="NZ_JAEDAO010000001.1"/>
</dbReference>
<evidence type="ECO:0000313" key="5">
    <source>
        <dbReference type="Proteomes" id="UP000617041"/>
    </source>
</evidence>
<dbReference type="PROSITE" id="PS51257">
    <property type="entry name" value="PROKAR_LIPOPROTEIN"/>
    <property type="match status" value="1"/>
</dbReference>
<dbReference type="SUPFAM" id="SSF53474">
    <property type="entry name" value="alpha/beta-Hydrolases"/>
    <property type="match status" value="1"/>
</dbReference>
<feature type="domain" description="AFL C-terminal" evidence="3">
    <location>
        <begin position="270"/>
        <end position="373"/>
    </location>
</feature>
<keyword evidence="5" id="KW-1185">Reference proteome</keyword>
<dbReference type="AlphaFoldDB" id="A0A934Q3W8"/>
<evidence type="ECO:0000259" key="3">
    <source>
        <dbReference type="Pfam" id="PF18067"/>
    </source>
</evidence>
<comment type="caution">
    <text evidence="4">The sequence shown here is derived from an EMBL/GenBank/DDBJ whole genome shotgun (WGS) entry which is preliminary data.</text>
</comment>
<dbReference type="InterPro" id="IPR029058">
    <property type="entry name" value="AB_hydrolase_fold"/>
</dbReference>
<dbReference type="Pfam" id="PF01674">
    <property type="entry name" value="Lipase_2"/>
    <property type="match status" value="1"/>
</dbReference>
<sequence>MTTRRHALLAITAAAALAACASNPSTATRADLPPIVFVHGNGDSASIWTTTLWRFESNGWPRDRLHAIDVPYPLARDDDTVAQPGRTSSAEHMAYLKAEVDKVLARTGAKQVVLVANSRGGAAVRNYIQNGGGAPFVSHAILGGTPNHGVWADPAFSPRSEFNGAGPFLTALNAPKDAAGNEVTGPVKWMTIRSDKNDKFAQPDGQWIGRRGQPTNVTHEGPALKGAENVVIPRIDHRETAFSPAAFEAMHRFITGKAPATTAIVPEHRVVLSGKVSGLGLSSTNPASGNYANNLPLPGAKLEVFAIDPVQGERRGAAVHTQVVGADGQWGPFNADPQSRYEFVLSAPGYATTHIYRSPFPRSSTIVNMRPERVPEADRNAPALAIMSRPRGYLDPGRDKMAFDGQSPPPGAVPGAGVASSRLKPTGLPRPIVAEFNGERVVGRTWPLAEGHVSVLELHY</sequence>
<dbReference type="Gene3D" id="2.60.40.2190">
    <property type="match status" value="1"/>
</dbReference>
<dbReference type="GO" id="GO:0016042">
    <property type="term" value="P:lipid catabolic process"/>
    <property type="evidence" value="ECO:0007669"/>
    <property type="project" value="InterPro"/>
</dbReference>
<keyword evidence="2" id="KW-0732">Signal</keyword>
<dbReference type="InterPro" id="IPR006311">
    <property type="entry name" value="TAT_signal"/>
</dbReference>
<proteinExistence type="predicted"/>
<dbReference type="Pfam" id="PF18067">
    <property type="entry name" value="Lipase_C"/>
    <property type="match status" value="1"/>
</dbReference>
<evidence type="ECO:0000256" key="1">
    <source>
        <dbReference type="SAM" id="MobiDB-lite"/>
    </source>
</evidence>
<dbReference type="Proteomes" id="UP000617041">
    <property type="component" value="Unassembled WGS sequence"/>
</dbReference>
<evidence type="ECO:0000256" key="2">
    <source>
        <dbReference type="SAM" id="SignalP"/>
    </source>
</evidence>
<feature type="chain" id="PRO_5037738994" evidence="2">
    <location>
        <begin position="22"/>
        <end position="460"/>
    </location>
</feature>